<dbReference type="Gene3D" id="3.30.40.140">
    <property type="match status" value="1"/>
</dbReference>
<reference evidence="8" key="1">
    <citation type="journal article" date="2013" name="Science">
        <title>The Amborella genome and the evolution of flowering plants.</title>
        <authorList>
            <consortium name="Amborella Genome Project"/>
        </authorList>
    </citation>
    <scope>NUCLEOTIDE SEQUENCE [LARGE SCALE GENOMIC DNA]</scope>
</reference>
<dbReference type="Pfam" id="PF17979">
    <property type="entry name" value="zf-CRD"/>
    <property type="match status" value="1"/>
</dbReference>
<dbReference type="InterPro" id="IPR040909">
    <property type="entry name" value="CHFR_Znf-CRD"/>
</dbReference>
<keyword evidence="2" id="KW-0808">Transferase</keyword>
<keyword evidence="8" id="KW-1185">Reference proteome</keyword>
<keyword evidence="5" id="KW-0131">Cell cycle</keyword>
<keyword evidence="4" id="KW-0539">Nucleus</keyword>
<accession>W1PL90</accession>
<name>W1PL90_AMBTC</name>
<evidence type="ECO:0000256" key="3">
    <source>
        <dbReference type="ARBA" id="ARBA00022786"/>
    </source>
</evidence>
<dbReference type="eggNOG" id="ENOG502QQ34">
    <property type="taxonomic scope" value="Eukaryota"/>
</dbReference>
<dbReference type="GO" id="GO:0006511">
    <property type="term" value="P:ubiquitin-dependent protein catabolic process"/>
    <property type="evidence" value="ECO:0000318"/>
    <property type="project" value="GO_Central"/>
</dbReference>
<evidence type="ECO:0000256" key="4">
    <source>
        <dbReference type="ARBA" id="ARBA00023242"/>
    </source>
</evidence>
<evidence type="ECO:0000259" key="6">
    <source>
        <dbReference type="Pfam" id="PF17979"/>
    </source>
</evidence>
<keyword evidence="3" id="KW-0833">Ubl conjugation pathway</keyword>
<dbReference type="Proteomes" id="UP000017836">
    <property type="component" value="Unassembled WGS sequence"/>
</dbReference>
<evidence type="ECO:0000256" key="1">
    <source>
        <dbReference type="ARBA" id="ARBA00004123"/>
    </source>
</evidence>
<protein>
    <recommendedName>
        <fullName evidence="6">E3 ubiquitin-protein ligase CHFR cysteine rich domain-containing protein</fullName>
    </recommendedName>
</protein>
<dbReference type="EMBL" id="KI393256">
    <property type="protein sequence ID" value="ERN08539.1"/>
    <property type="molecule type" value="Genomic_DNA"/>
</dbReference>
<evidence type="ECO:0000313" key="8">
    <source>
        <dbReference type="Proteomes" id="UP000017836"/>
    </source>
</evidence>
<sequence>MLNYGAYHIVVILLSHSSLRRCSEELALLDKNAIATKLDLGSLASNEDSYMSDEASEMELDCPQCGIEIGGFRCNSSTVHLQCYGCRGMMPSRPDVGVPQNCLGCAKIFCGAYWRAHNFIADGIHFICNPTTLQPLSEHRITSIPGSTHGRNIHEQDITRRCIQQVGKALPDLIQEWIVKLDNREFGNATYAHYMRPTVPSHIRDEVLVMLAAINALRSLCQCSKCRIGLATGQAWVGPTLVLADSSPYTAGSSLAQPKEAMAQPHPSMGHMSPQDETIVTQNGRGRRTEIKSRSVVRGELERLQSGLNMVGEGIAIPGFRVLPLLGPSSLKFTFSHVF</sequence>
<comment type="subcellular location">
    <subcellularLocation>
        <location evidence="1">Nucleus</location>
    </subcellularLocation>
</comment>
<dbReference type="STRING" id="13333.W1PL90"/>
<evidence type="ECO:0000313" key="7">
    <source>
        <dbReference type="EMBL" id="ERN08539.1"/>
    </source>
</evidence>
<dbReference type="GO" id="GO:0004842">
    <property type="term" value="F:ubiquitin-protein transferase activity"/>
    <property type="evidence" value="ECO:0000318"/>
    <property type="project" value="GO_Central"/>
</dbReference>
<evidence type="ECO:0000256" key="2">
    <source>
        <dbReference type="ARBA" id="ARBA00022679"/>
    </source>
</evidence>
<dbReference type="AlphaFoldDB" id="W1PL90"/>
<dbReference type="GO" id="GO:0044818">
    <property type="term" value="P:mitotic G2/M transition checkpoint"/>
    <property type="evidence" value="ECO:0000318"/>
    <property type="project" value="GO_Central"/>
</dbReference>
<dbReference type="Gramene" id="ERN08539">
    <property type="protein sequence ID" value="ERN08539"/>
    <property type="gene ID" value="AMTR_s00017p00052550"/>
</dbReference>
<gene>
    <name evidence="7" type="ORF">AMTR_s00017p00052550</name>
</gene>
<dbReference type="HOGENOM" id="CLU_819766_0_0_1"/>
<feature type="domain" description="E3 ubiquitin-protein ligase CHFR cysteine rich" evidence="6">
    <location>
        <begin position="62"/>
        <end position="227"/>
    </location>
</feature>
<dbReference type="InterPro" id="IPR052256">
    <property type="entry name" value="E3_ubiquitin-ligase_CHFR"/>
</dbReference>
<evidence type="ECO:0000256" key="5">
    <source>
        <dbReference type="ARBA" id="ARBA00023306"/>
    </source>
</evidence>
<dbReference type="GO" id="GO:0005634">
    <property type="term" value="C:nucleus"/>
    <property type="evidence" value="ECO:0000318"/>
    <property type="project" value="GO_Central"/>
</dbReference>
<dbReference type="PANTHER" id="PTHR16079">
    <property type="entry name" value="UBIQUITIN LIGASE PROTEIN CHFR"/>
    <property type="match status" value="1"/>
</dbReference>
<organism evidence="7 8">
    <name type="scientific">Amborella trichopoda</name>
    <dbReference type="NCBI Taxonomy" id="13333"/>
    <lineage>
        <taxon>Eukaryota</taxon>
        <taxon>Viridiplantae</taxon>
        <taxon>Streptophyta</taxon>
        <taxon>Embryophyta</taxon>
        <taxon>Tracheophyta</taxon>
        <taxon>Spermatophyta</taxon>
        <taxon>Magnoliopsida</taxon>
        <taxon>Amborellales</taxon>
        <taxon>Amborellaceae</taxon>
        <taxon>Amborella</taxon>
    </lineage>
</organism>
<dbReference type="PANTHER" id="PTHR16079:SF4">
    <property type="entry name" value="E3 UBIQUITIN-PROTEIN LIGASE CHFR"/>
    <property type="match status" value="1"/>
</dbReference>
<proteinExistence type="predicted"/>